<accession>A0A438JLK0</accession>
<dbReference type="Gene3D" id="3.30.200.20">
    <property type="entry name" value="Phosphorylase Kinase, domain 1"/>
    <property type="match status" value="1"/>
</dbReference>
<evidence type="ECO:0000256" key="1">
    <source>
        <dbReference type="ARBA" id="ARBA00012513"/>
    </source>
</evidence>
<dbReference type="PROSITE" id="PS00108">
    <property type="entry name" value="PROTEIN_KINASE_ST"/>
    <property type="match status" value="1"/>
</dbReference>
<reference evidence="10 11" key="1">
    <citation type="journal article" date="2018" name="PLoS Genet.">
        <title>Population sequencing reveals clonal diversity and ancestral inbreeding in the grapevine cultivar Chardonnay.</title>
        <authorList>
            <person name="Roach M.J."/>
            <person name="Johnson D.L."/>
            <person name="Bohlmann J."/>
            <person name="van Vuuren H.J."/>
            <person name="Jones S.J."/>
            <person name="Pretorius I.S."/>
            <person name="Schmidt S.A."/>
            <person name="Borneman A.R."/>
        </authorList>
    </citation>
    <scope>NUCLEOTIDE SEQUENCE [LARGE SCALE GENOMIC DNA]</scope>
    <source>
        <strain evidence="11">cv. Chardonnay</strain>
        <tissue evidence="10">Leaf</tissue>
    </source>
</reference>
<dbReference type="Gene3D" id="1.10.510.10">
    <property type="entry name" value="Transferase(Phosphotransferase) domain 1"/>
    <property type="match status" value="1"/>
</dbReference>
<evidence type="ECO:0000259" key="9">
    <source>
        <dbReference type="PROSITE" id="PS50011"/>
    </source>
</evidence>
<evidence type="ECO:0000256" key="2">
    <source>
        <dbReference type="ARBA" id="ARBA00022527"/>
    </source>
</evidence>
<keyword evidence="6" id="KW-0067">ATP-binding</keyword>
<evidence type="ECO:0000313" key="10">
    <source>
        <dbReference type="EMBL" id="RVX09824.1"/>
    </source>
</evidence>
<organism evidence="10 11">
    <name type="scientific">Vitis vinifera</name>
    <name type="common">Grape</name>
    <dbReference type="NCBI Taxonomy" id="29760"/>
    <lineage>
        <taxon>Eukaryota</taxon>
        <taxon>Viridiplantae</taxon>
        <taxon>Streptophyta</taxon>
        <taxon>Embryophyta</taxon>
        <taxon>Tracheophyta</taxon>
        <taxon>Spermatophyta</taxon>
        <taxon>Magnoliopsida</taxon>
        <taxon>eudicotyledons</taxon>
        <taxon>Gunneridae</taxon>
        <taxon>Pentapetalae</taxon>
        <taxon>rosids</taxon>
        <taxon>Vitales</taxon>
        <taxon>Vitaceae</taxon>
        <taxon>Viteae</taxon>
        <taxon>Vitis</taxon>
    </lineage>
</organism>
<keyword evidence="5 10" id="KW-0418">Kinase</keyword>
<proteinExistence type="predicted"/>
<dbReference type="InterPro" id="IPR000719">
    <property type="entry name" value="Prot_kinase_dom"/>
</dbReference>
<dbReference type="InterPro" id="IPR008271">
    <property type="entry name" value="Ser/Thr_kinase_AS"/>
</dbReference>
<dbReference type="EC" id="2.7.11.1" evidence="1"/>
<comment type="catalytic activity">
    <reaction evidence="8">
        <text>L-seryl-[protein] + ATP = O-phospho-L-seryl-[protein] + ADP + H(+)</text>
        <dbReference type="Rhea" id="RHEA:17989"/>
        <dbReference type="Rhea" id="RHEA-COMP:9863"/>
        <dbReference type="Rhea" id="RHEA-COMP:11604"/>
        <dbReference type="ChEBI" id="CHEBI:15378"/>
        <dbReference type="ChEBI" id="CHEBI:29999"/>
        <dbReference type="ChEBI" id="CHEBI:30616"/>
        <dbReference type="ChEBI" id="CHEBI:83421"/>
        <dbReference type="ChEBI" id="CHEBI:456216"/>
        <dbReference type="EC" id="2.7.11.1"/>
    </reaction>
</comment>
<evidence type="ECO:0000256" key="8">
    <source>
        <dbReference type="ARBA" id="ARBA00048679"/>
    </source>
</evidence>
<evidence type="ECO:0000256" key="5">
    <source>
        <dbReference type="ARBA" id="ARBA00022777"/>
    </source>
</evidence>
<dbReference type="PROSITE" id="PS50011">
    <property type="entry name" value="PROTEIN_KINASE_DOM"/>
    <property type="match status" value="1"/>
</dbReference>
<dbReference type="GO" id="GO:0004674">
    <property type="term" value="F:protein serine/threonine kinase activity"/>
    <property type="evidence" value="ECO:0007669"/>
    <property type="project" value="UniProtKB-KW"/>
</dbReference>
<keyword evidence="3" id="KW-0808">Transferase</keyword>
<protein>
    <recommendedName>
        <fullName evidence="1">non-specific serine/threonine protein kinase</fullName>
        <ecNumber evidence="1">2.7.11.1</ecNumber>
    </recommendedName>
</protein>
<dbReference type="AlphaFoldDB" id="A0A438JLK0"/>
<evidence type="ECO:0000313" key="11">
    <source>
        <dbReference type="Proteomes" id="UP000288805"/>
    </source>
</evidence>
<keyword evidence="4" id="KW-0547">Nucleotide-binding</keyword>
<sequence length="108" mass="12185">MEGQMQARDQDNSGEMHDFNLTTILTAMNRFSDANKLGEGGSGPVYKVKKELNFLREKGQLDWAKLAAIVGGITRGILYLHDDSRLKIIHRDLKASNILLDEEMNPRI</sequence>
<dbReference type="GO" id="GO:0005524">
    <property type="term" value="F:ATP binding"/>
    <property type="evidence" value="ECO:0007669"/>
    <property type="project" value="UniProtKB-KW"/>
</dbReference>
<dbReference type="SUPFAM" id="SSF56112">
    <property type="entry name" value="Protein kinase-like (PK-like)"/>
    <property type="match status" value="1"/>
</dbReference>
<dbReference type="PANTHER" id="PTHR27002">
    <property type="entry name" value="RECEPTOR-LIKE SERINE/THREONINE-PROTEIN KINASE SD1-8"/>
    <property type="match status" value="1"/>
</dbReference>
<comment type="catalytic activity">
    <reaction evidence="7">
        <text>L-threonyl-[protein] + ATP = O-phospho-L-threonyl-[protein] + ADP + H(+)</text>
        <dbReference type="Rhea" id="RHEA:46608"/>
        <dbReference type="Rhea" id="RHEA-COMP:11060"/>
        <dbReference type="Rhea" id="RHEA-COMP:11605"/>
        <dbReference type="ChEBI" id="CHEBI:15378"/>
        <dbReference type="ChEBI" id="CHEBI:30013"/>
        <dbReference type="ChEBI" id="CHEBI:30616"/>
        <dbReference type="ChEBI" id="CHEBI:61977"/>
        <dbReference type="ChEBI" id="CHEBI:456216"/>
        <dbReference type="EC" id="2.7.11.1"/>
    </reaction>
</comment>
<dbReference type="FunFam" id="1.10.510.10:FF:001023">
    <property type="entry name" value="Os07g0541700 protein"/>
    <property type="match status" value="1"/>
</dbReference>
<dbReference type="Pfam" id="PF00069">
    <property type="entry name" value="Pkinase"/>
    <property type="match status" value="1"/>
</dbReference>
<evidence type="ECO:0000256" key="3">
    <source>
        <dbReference type="ARBA" id="ARBA00022679"/>
    </source>
</evidence>
<evidence type="ECO:0000256" key="6">
    <source>
        <dbReference type="ARBA" id="ARBA00022840"/>
    </source>
</evidence>
<feature type="domain" description="Protein kinase" evidence="9">
    <location>
        <begin position="1"/>
        <end position="108"/>
    </location>
</feature>
<comment type="caution">
    <text evidence="10">The sequence shown here is derived from an EMBL/GenBank/DDBJ whole genome shotgun (WGS) entry which is preliminary data.</text>
</comment>
<evidence type="ECO:0000256" key="4">
    <source>
        <dbReference type="ARBA" id="ARBA00022741"/>
    </source>
</evidence>
<dbReference type="InterPro" id="IPR011009">
    <property type="entry name" value="Kinase-like_dom_sf"/>
</dbReference>
<keyword evidence="10" id="KW-0675">Receptor</keyword>
<dbReference type="Proteomes" id="UP000288805">
    <property type="component" value="Unassembled WGS sequence"/>
</dbReference>
<gene>
    <name evidence="10" type="primary">CRK35_0</name>
    <name evidence="10" type="ORF">CK203_013056</name>
</gene>
<name>A0A438JLK0_VITVI</name>
<dbReference type="OrthoDB" id="8891264at2759"/>
<dbReference type="EMBL" id="QGNW01000036">
    <property type="protein sequence ID" value="RVX09824.1"/>
    <property type="molecule type" value="Genomic_DNA"/>
</dbReference>
<keyword evidence="2" id="KW-0723">Serine/threonine-protein kinase</keyword>
<dbReference type="PANTHER" id="PTHR27002:SF804">
    <property type="entry name" value="OS02G0710500 PROTEIN"/>
    <property type="match status" value="1"/>
</dbReference>
<evidence type="ECO:0000256" key="7">
    <source>
        <dbReference type="ARBA" id="ARBA00047899"/>
    </source>
</evidence>